<dbReference type="GeneID" id="9040902"/>
<protein>
    <submittedName>
        <fullName evidence="1">Uncharacterized protein</fullName>
    </submittedName>
</protein>
<organism evidence="2">
    <name type="scientific">Perkinsus marinus (strain ATCC 50983 / TXsc)</name>
    <dbReference type="NCBI Taxonomy" id="423536"/>
    <lineage>
        <taxon>Eukaryota</taxon>
        <taxon>Sar</taxon>
        <taxon>Alveolata</taxon>
        <taxon>Perkinsozoa</taxon>
        <taxon>Perkinsea</taxon>
        <taxon>Perkinsida</taxon>
        <taxon>Perkinsidae</taxon>
        <taxon>Perkinsus</taxon>
    </lineage>
</organism>
<name>C5LXW4_PERM5</name>
<evidence type="ECO:0000313" key="1">
    <source>
        <dbReference type="EMBL" id="EEQ98428.1"/>
    </source>
</evidence>
<dbReference type="Proteomes" id="UP000007800">
    <property type="component" value="Unassembled WGS sequence"/>
</dbReference>
<gene>
    <name evidence="1" type="ORF">Pmar_PMAR001305</name>
</gene>
<evidence type="ECO:0000313" key="2">
    <source>
        <dbReference type="Proteomes" id="UP000007800"/>
    </source>
</evidence>
<dbReference type="EMBL" id="GG686764">
    <property type="protein sequence ID" value="EEQ98428.1"/>
    <property type="molecule type" value="Genomic_DNA"/>
</dbReference>
<keyword evidence="2" id="KW-1185">Reference proteome</keyword>
<dbReference type="RefSeq" id="XP_002765711.1">
    <property type="nucleotide sequence ID" value="XM_002765665.1"/>
</dbReference>
<dbReference type="InParanoid" id="C5LXW4"/>
<sequence length="71" mass="8463">WGRNTNQSNNGDVDGEFDWKVGETEILDWLEGSTVKEIMNQRRLRWFGHDLRQPRDAVQREWIESEIESDS</sequence>
<dbReference type="OrthoDB" id="449108at2759"/>
<accession>C5LXW4</accession>
<dbReference type="AlphaFoldDB" id="C5LXW4"/>
<feature type="non-terminal residue" evidence="1">
    <location>
        <position position="1"/>
    </location>
</feature>
<reference evidence="1 2" key="1">
    <citation type="submission" date="2008-07" db="EMBL/GenBank/DDBJ databases">
        <authorList>
            <person name="El-Sayed N."/>
            <person name="Caler E."/>
            <person name="Inman J."/>
            <person name="Amedeo P."/>
            <person name="Hass B."/>
            <person name="Wortman J."/>
        </authorList>
    </citation>
    <scope>NUCLEOTIDE SEQUENCE [LARGE SCALE GENOMIC DNA]</scope>
    <source>
        <strain evidence="2">ATCC 50983 / TXsc</strain>
    </source>
</reference>
<proteinExistence type="predicted"/>
<feature type="non-terminal residue" evidence="1">
    <location>
        <position position="71"/>
    </location>
</feature>